<proteinExistence type="predicted"/>
<sequence>MILRIPLRLISISRCHIYSVHDSIHLVKRKVTKCSMVPHRQSNSASRSNFLAKNMRLLIFDVMARLAYQRYQ</sequence>
<dbReference type="AlphaFoldDB" id="A0A3P6R6U0"/>
<evidence type="ECO:0000313" key="1">
    <source>
        <dbReference type="EMBL" id="VDK58176.1"/>
    </source>
</evidence>
<name>A0A3P6R6U0_9BILA</name>
<reference evidence="1 2" key="1">
    <citation type="submission" date="2018-11" db="EMBL/GenBank/DDBJ databases">
        <authorList>
            <consortium name="Pathogen Informatics"/>
        </authorList>
    </citation>
    <scope>NUCLEOTIDE SEQUENCE [LARGE SCALE GENOMIC DNA]</scope>
</reference>
<dbReference type="EMBL" id="UYRT01019055">
    <property type="protein sequence ID" value="VDK58176.1"/>
    <property type="molecule type" value="Genomic_DNA"/>
</dbReference>
<evidence type="ECO:0000313" key="2">
    <source>
        <dbReference type="Proteomes" id="UP000271098"/>
    </source>
</evidence>
<organism evidence="1 2">
    <name type="scientific">Gongylonema pulchrum</name>
    <dbReference type="NCBI Taxonomy" id="637853"/>
    <lineage>
        <taxon>Eukaryota</taxon>
        <taxon>Metazoa</taxon>
        <taxon>Ecdysozoa</taxon>
        <taxon>Nematoda</taxon>
        <taxon>Chromadorea</taxon>
        <taxon>Rhabditida</taxon>
        <taxon>Spirurina</taxon>
        <taxon>Spiruromorpha</taxon>
        <taxon>Spiruroidea</taxon>
        <taxon>Gongylonematidae</taxon>
        <taxon>Gongylonema</taxon>
    </lineage>
</organism>
<protein>
    <submittedName>
        <fullName evidence="1">Uncharacterized protein</fullName>
    </submittedName>
</protein>
<keyword evidence="2" id="KW-1185">Reference proteome</keyword>
<dbReference type="Proteomes" id="UP000271098">
    <property type="component" value="Unassembled WGS sequence"/>
</dbReference>
<gene>
    <name evidence="1" type="ORF">GPUH_LOCUS7393</name>
</gene>
<accession>A0A3P6R6U0</accession>